<dbReference type="InterPro" id="IPR001387">
    <property type="entry name" value="Cro/C1-type_HTH"/>
</dbReference>
<sequence length="127" mass="14782">MSTIWDVIETTSSERPKYTRYELAKLVKNKRESLDLSILEVASQHDVEASFWESIENASRTFNVKIYKLIAKFLNMSKTELLAKEVDDMSSISFRAQNETQHEIKEAIEIANFIFNEMVMQEKIAVQ</sequence>
<organism evidence="1 2">
    <name type="scientific">Bacillus cereus (strain AH820)</name>
    <dbReference type="NCBI Taxonomy" id="405535"/>
    <lineage>
        <taxon>Bacteria</taxon>
        <taxon>Bacillati</taxon>
        <taxon>Bacillota</taxon>
        <taxon>Bacilli</taxon>
        <taxon>Bacillales</taxon>
        <taxon>Bacillaceae</taxon>
        <taxon>Bacillus</taxon>
        <taxon>Bacillus cereus group</taxon>
    </lineage>
</organism>
<protein>
    <submittedName>
        <fullName evidence="1">Uncharacterized protein</fullName>
    </submittedName>
</protein>
<dbReference type="InterPro" id="IPR010982">
    <property type="entry name" value="Lambda_DNA-bd_dom_sf"/>
</dbReference>
<dbReference type="CDD" id="cd00093">
    <property type="entry name" value="HTH_XRE"/>
    <property type="match status" value="1"/>
</dbReference>
<accession>B7JQZ2</accession>
<dbReference type="Gene3D" id="1.10.260.40">
    <property type="entry name" value="lambda repressor-like DNA-binding domains"/>
    <property type="match status" value="1"/>
</dbReference>
<dbReference type="KEGG" id="bcu:BCAH820_4600"/>
<dbReference type="HOGENOM" id="CLU_1966058_0_0_9"/>
<dbReference type="GO" id="GO:0003677">
    <property type="term" value="F:DNA binding"/>
    <property type="evidence" value="ECO:0007669"/>
    <property type="project" value="InterPro"/>
</dbReference>
<gene>
    <name evidence="1" type="ordered locus">BCAH820_4600</name>
</gene>
<dbReference type="AlphaFoldDB" id="B7JQZ2"/>
<dbReference type="RefSeq" id="WP_000104626.1">
    <property type="nucleotide sequence ID" value="NC_011773.1"/>
</dbReference>
<dbReference type="Proteomes" id="UP000001363">
    <property type="component" value="Chromosome"/>
</dbReference>
<name>B7JQZ2_BACC0</name>
<dbReference type="EMBL" id="CP001283">
    <property type="protein sequence ID" value="ACK87408.1"/>
    <property type="molecule type" value="Genomic_DNA"/>
</dbReference>
<evidence type="ECO:0000313" key="2">
    <source>
        <dbReference type="Proteomes" id="UP000001363"/>
    </source>
</evidence>
<proteinExistence type="predicted"/>
<dbReference type="SUPFAM" id="SSF47413">
    <property type="entry name" value="lambda repressor-like DNA-binding domains"/>
    <property type="match status" value="1"/>
</dbReference>
<evidence type="ECO:0000313" key="1">
    <source>
        <dbReference type="EMBL" id="ACK87408.1"/>
    </source>
</evidence>
<reference evidence="1 2" key="1">
    <citation type="submission" date="2008-10" db="EMBL/GenBank/DDBJ databases">
        <title>Genome sequence of Bacillus cereus AH820.</title>
        <authorList>
            <person name="Dodson R.J."/>
            <person name="Durkin A.S."/>
            <person name="Rosovitz M.J."/>
            <person name="Rasko D.A."/>
            <person name="Hoffmaster A."/>
            <person name="Ravel J."/>
            <person name="Sutton G."/>
        </authorList>
    </citation>
    <scope>NUCLEOTIDE SEQUENCE [LARGE SCALE GENOMIC DNA]</scope>
    <source>
        <strain evidence="1 2">AH820</strain>
    </source>
</reference>